<evidence type="ECO:0000256" key="3">
    <source>
        <dbReference type="ARBA" id="ARBA00022801"/>
    </source>
</evidence>
<dbReference type="Pfam" id="PF01083">
    <property type="entry name" value="Cutinase"/>
    <property type="match status" value="1"/>
</dbReference>
<protein>
    <submittedName>
        <fullName evidence="6">Cutinase family protein</fullName>
    </submittedName>
</protein>
<keyword evidence="4" id="KW-1015">Disulfide bond</keyword>
<dbReference type="InterPro" id="IPR029058">
    <property type="entry name" value="AB_hydrolase_fold"/>
</dbReference>
<keyword evidence="2" id="KW-0719">Serine esterase</keyword>
<dbReference type="Proteomes" id="UP001143347">
    <property type="component" value="Unassembled WGS sequence"/>
</dbReference>
<accession>A0A9X3D6X0</accession>
<dbReference type="GO" id="GO:0052689">
    <property type="term" value="F:carboxylic ester hydrolase activity"/>
    <property type="evidence" value="ECO:0007669"/>
    <property type="project" value="UniProtKB-KW"/>
</dbReference>
<evidence type="ECO:0000313" key="7">
    <source>
        <dbReference type="Proteomes" id="UP001143347"/>
    </source>
</evidence>
<dbReference type="RefSeq" id="WP_266063173.1">
    <property type="nucleotide sequence ID" value="NZ_JAPKFM010000024.1"/>
</dbReference>
<dbReference type="EMBL" id="JAPKFM010000024">
    <property type="protein sequence ID" value="MCX2966264.1"/>
    <property type="molecule type" value="Genomic_DNA"/>
</dbReference>
<gene>
    <name evidence="6" type="ORF">OSB52_19460</name>
</gene>
<evidence type="ECO:0000256" key="5">
    <source>
        <dbReference type="SAM" id="MobiDB-lite"/>
    </source>
</evidence>
<dbReference type="SUPFAM" id="SSF53474">
    <property type="entry name" value="alpha/beta-Hydrolases"/>
    <property type="match status" value="1"/>
</dbReference>
<proteinExistence type="inferred from homology"/>
<dbReference type="PANTHER" id="PTHR33630">
    <property type="entry name" value="CUTINASE RV1984C-RELATED-RELATED"/>
    <property type="match status" value="1"/>
</dbReference>
<dbReference type="Gene3D" id="3.40.50.1820">
    <property type="entry name" value="alpha/beta hydrolase"/>
    <property type="match status" value="1"/>
</dbReference>
<evidence type="ECO:0000256" key="1">
    <source>
        <dbReference type="ARBA" id="ARBA00007534"/>
    </source>
</evidence>
<feature type="compositionally biased region" description="Low complexity" evidence="5">
    <location>
        <begin position="483"/>
        <end position="495"/>
    </location>
</feature>
<evidence type="ECO:0000256" key="2">
    <source>
        <dbReference type="ARBA" id="ARBA00022487"/>
    </source>
</evidence>
<name>A0A9X3D6X0_9ACTN</name>
<keyword evidence="3" id="KW-0378">Hydrolase</keyword>
<dbReference type="PANTHER" id="PTHR33630:SF9">
    <property type="entry name" value="CUTINASE 4"/>
    <property type="match status" value="1"/>
</dbReference>
<comment type="caution">
    <text evidence="6">The sequence shown here is derived from an EMBL/GenBank/DDBJ whole genome shotgun (WGS) entry which is preliminary data.</text>
</comment>
<feature type="compositionally biased region" description="Low complexity" evidence="5">
    <location>
        <begin position="512"/>
        <end position="534"/>
    </location>
</feature>
<organism evidence="6 7">
    <name type="scientific">Gordonia aquimaris</name>
    <dbReference type="NCBI Taxonomy" id="2984863"/>
    <lineage>
        <taxon>Bacteria</taxon>
        <taxon>Bacillati</taxon>
        <taxon>Actinomycetota</taxon>
        <taxon>Actinomycetes</taxon>
        <taxon>Mycobacteriales</taxon>
        <taxon>Gordoniaceae</taxon>
        <taxon>Gordonia</taxon>
    </lineage>
</organism>
<sequence length="581" mass="58607">MSLSVLHDRQNAVAVVATRTRRNILVALSVLAVLQFIAVTTSAATAAPSQPAGCPGLMVYAVQGTGQSSPDADPSKDAGFLSQVLHPAITAARGDMDRAYVPYDAGFGGAVAGGKVPYEQSVQGAVAKTLSWVKDKAAACPDTKFGLVGYSQGAHVTRIVLNDIVGGKAAIGADKLALLANLGDPGRPEGASLFPGKPGQTSPDPVPGTSGANVSKVVAVSTTNAPGGGIAPVGDVEDTAYQAIAGRYLSACTPGDLACDAPANAPLARLVTNIAGQSELNPDDPIGSLSTIAEALALTAVKTAVPVVNDDIQASENNLESLSYQPRQTLSERLAVASDPRTPLPSAQDALSAVIKVGTIGFNAVKTVVQTVATPSTIAAIATAGAANPLAIVGILGAKLGQAAVTLVPPATQERLVSEAFTAFKSEFQANSDLFKVSSLLKYWDAAKQHASYSEVSATPTGQPPTRLIADWIVAAARDIAGKDSGSSSSPDSPDSGGGVDDFSWLFGDGSVGSSTLPSVTTTSVPPSATSEPEPVYPWELDTSSPSAPSETVPSISSPVPEATPPGGTSDLPPFLGGAAQ</sequence>
<feature type="compositionally biased region" description="Polar residues" evidence="5">
    <location>
        <begin position="542"/>
        <end position="558"/>
    </location>
</feature>
<comment type="similarity">
    <text evidence="1">Belongs to the cutinase family.</text>
</comment>
<keyword evidence="7" id="KW-1185">Reference proteome</keyword>
<dbReference type="SMART" id="SM01110">
    <property type="entry name" value="Cutinase"/>
    <property type="match status" value="1"/>
</dbReference>
<evidence type="ECO:0000256" key="4">
    <source>
        <dbReference type="ARBA" id="ARBA00023157"/>
    </source>
</evidence>
<feature type="region of interest" description="Disordered" evidence="5">
    <location>
        <begin position="189"/>
        <end position="209"/>
    </location>
</feature>
<dbReference type="InterPro" id="IPR000675">
    <property type="entry name" value="Cutinase/axe"/>
</dbReference>
<feature type="region of interest" description="Disordered" evidence="5">
    <location>
        <begin position="482"/>
        <end position="581"/>
    </location>
</feature>
<reference evidence="6" key="1">
    <citation type="submission" date="2022-10" db="EMBL/GenBank/DDBJ databases">
        <title>WGS of marine actinomycetes from Thailand.</title>
        <authorList>
            <person name="Thawai C."/>
        </authorList>
    </citation>
    <scope>NUCLEOTIDE SEQUENCE</scope>
    <source>
        <strain evidence="6">SW21</strain>
    </source>
</reference>
<dbReference type="AlphaFoldDB" id="A0A9X3D6X0"/>
<evidence type="ECO:0000313" key="6">
    <source>
        <dbReference type="EMBL" id="MCX2966264.1"/>
    </source>
</evidence>